<dbReference type="GO" id="GO:0006103">
    <property type="term" value="P:2-oxoglutarate metabolic process"/>
    <property type="evidence" value="ECO:0007669"/>
    <property type="project" value="TreeGrafter"/>
</dbReference>
<dbReference type="GO" id="GO:0005737">
    <property type="term" value="C:cytoplasm"/>
    <property type="evidence" value="ECO:0007669"/>
    <property type="project" value="UniProtKB-SubCell"/>
</dbReference>
<dbReference type="InterPro" id="IPR004099">
    <property type="entry name" value="Pyr_nucl-diS_OxRdtase_dimer"/>
</dbReference>
<dbReference type="PRINTS" id="PR00368">
    <property type="entry name" value="FADPNR"/>
</dbReference>
<feature type="binding site" evidence="13">
    <location>
        <position position="191"/>
    </location>
    <ligand>
        <name>NAD(+)</name>
        <dbReference type="ChEBI" id="CHEBI:57540"/>
    </ligand>
</feature>
<evidence type="ECO:0000256" key="7">
    <source>
        <dbReference type="ARBA" id="ARBA00023002"/>
    </source>
</evidence>
<keyword evidence="8 13" id="KW-0520">NAD</keyword>
<evidence type="ECO:0000256" key="15">
    <source>
        <dbReference type="RuleBase" id="RU003692"/>
    </source>
</evidence>
<dbReference type="NCBIfam" id="TIGR01350">
    <property type="entry name" value="lipoamide_DH"/>
    <property type="match status" value="1"/>
</dbReference>
<keyword evidence="10 15" id="KW-0676">Redox-active center</keyword>
<dbReference type="InterPro" id="IPR016156">
    <property type="entry name" value="FAD/NAD-linked_Rdtase_dimer_sf"/>
</dbReference>
<comment type="caution">
    <text evidence="18">The sequence shown here is derived from an EMBL/GenBank/DDBJ whole genome shotgun (WGS) entry which is preliminary data.</text>
</comment>
<dbReference type="Gene3D" id="3.30.390.30">
    <property type="match status" value="1"/>
</dbReference>
<feature type="binding site" evidence="13">
    <location>
        <begin position="168"/>
        <end position="175"/>
    </location>
    <ligand>
        <name>NAD(+)</name>
        <dbReference type="ChEBI" id="CHEBI:57540"/>
    </ligand>
</feature>
<keyword evidence="4" id="KW-0963">Cytoplasm</keyword>
<evidence type="ECO:0000313" key="18">
    <source>
        <dbReference type="EMBL" id="HGW91554.1"/>
    </source>
</evidence>
<evidence type="ECO:0000256" key="2">
    <source>
        <dbReference type="ARBA" id="ARBA00007532"/>
    </source>
</evidence>
<feature type="binding site" evidence="13">
    <location>
        <position position="257"/>
    </location>
    <ligand>
        <name>NAD(+)</name>
        <dbReference type="ChEBI" id="CHEBI:57540"/>
    </ligand>
</feature>
<evidence type="ECO:0000256" key="9">
    <source>
        <dbReference type="ARBA" id="ARBA00023157"/>
    </source>
</evidence>
<dbReference type="PROSITE" id="PS00076">
    <property type="entry name" value="PYRIDINE_REDOX_1"/>
    <property type="match status" value="1"/>
</dbReference>
<comment type="subcellular location">
    <subcellularLocation>
        <location evidence="1">Cytoplasm</location>
    </subcellularLocation>
</comment>
<evidence type="ECO:0000256" key="12">
    <source>
        <dbReference type="PIRSR" id="PIRSR000350-2"/>
    </source>
</evidence>
<dbReference type="InterPro" id="IPR050151">
    <property type="entry name" value="Class-I_Pyr_Nuc-Dis_Oxidored"/>
</dbReference>
<evidence type="ECO:0000256" key="11">
    <source>
        <dbReference type="ARBA" id="ARBA00049187"/>
    </source>
</evidence>
<evidence type="ECO:0000256" key="13">
    <source>
        <dbReference type="PIRSR" id="PIRSR000350-3"/>
    </source>
</evidence>
<feature type="binding site" evidence="13">
    <location>
        <begin position="300"/>
        <end position="303"/>
    </location>
    <ligand>
        <name>FAD</name>
        <dbReference type="ChEBI" id="CHEBI:57692"/>
    </ligand>
</feature>
<dbReference type="PIRSF" id="PIRSF000350">
    <property type="entry name" value="Mercury_reductase_MerA"/>
    <property type="match status" value="1"/>
</dbReference>
<comment type="cofactor">
    <cofactor evidence="13 15">
        <name>FAD</name>
        <dbReference type="ChEBI" id="CHEBI:57692"/>
    </cofactor>
    <text evidence="13 15">Binds 1 FAD per subunit.</text>
</comment>
<evidence type="ECO:0000256" key="3">
    <source>
        <dbReference type="ARBA" id="ARBA00012608"/>
    </source>
</evidence>
<keyword evidence="6 13" id="KW-0274">FAD</keyword>
<dbReference type="PANTHER" id="PTHR22912">
    <property type="entry name" value="DISULFIDE OXIDOREDUCTASE"/>
    <property type="match status" value="1"/>
</dbReference>
<dbReference type="SUPFAM" id="SSF51905">
    <property type="entry name" value="FAD/NAD(P)-binding domain"/>
    <property type="match status" value="1"/>
</dbReference>
<dbReference type="InterPro" id="IPR001100">
    <property type="entry name" value="Pyr_nuc-diS_OxRdtase"/>
</dbReference>
<dbReference type="SUPFAM" id="SSF55424">
    <property type="entry name" value="FAD/NAD-linked reductases, dimerisation (C-terminal) domain"/>
    <property type="match status" value="1"/>
</dbReference>
<feature type="binding site" evidence="13">
    <location>
        <begin position="134"/>
        <end position="136"/>
    </location>
    <ligand>
        <name>FAD</name>
        <dbReference type="ChEBI" id="CHEBI:57692"/>
    </ligand>
</feature>
<dbReference type="AlphaFoldDB" id="A0A7C4UC32"/>
<comment type="catalytic activity">
    <reaction evidence="11 15">
        <text>N(6)-[(R)-dihydrolipoyl]-L-lysyl-[protein] + NAD(+) = N(6)-[(R)-lipoyl]-L-lysyl-[protein] + NADH + H(+)</text>
        <dbReference type="Rhea" id="RHEA:15045"/>
        <dbReference type="Rhea" id="RHEA-COMP:10474"/>
        <dbReference type="Rhea" id="RHEA-COMP:10475"/>
        <dbReference type="ChEBI" id="CHEBI:15378"/>
        <dbReference type="ChEBI" id="CHEBI:57540"/>
        <dbReference type="ChEBI" id="CHEBI:57945"/>
        <dbReference type="ChEBI" id="CHEBI:83099"/>
        <dbReference type="ChEBI" id="CHEBI:83100"/>
        <dbReference type="EC" id="1.8.1.4"/>
    </reaction>
</comment>
<evidence type="ECO:0000256" key="10">
    <source>
        <dbReference type="ARBA" id="ARBA00023284"/>
    </source>
</evidence>
<dbReference type="InterPro" id="IPR036188">
    <property type="entry name" value="FAD/NAD-bd_sf"/>
</dbReference>
<feature type="binding site" evidence="13">
    <location>
        <position position="47"/>
    </location>
    <ligand>
        <name>FAD</name>
        <dbReference type="ChEBI" id="CHEBI:57692"/>
    </ligand>
</feature>
<evidence type="ECO:0000259" key="17">
    <source>
        <dbReference type="Pfam" id="PF07992"/>
    </source>
</evidence>
<dbReference type="Pfam" id="PF07992">
    <property type="entry name" value="Pyr_redox_2"/>
    <property type="match status" value="1"/>
</dbReference>
<feature type="domain" description="FAD/NAD(P)-binding" evidence="17">
    <location>
        <begin position="3"/>
        <end position="308"/>
    </location>
</feature>
<keyword evidence="7 15" id="KW-0560">Oxidoreductase</keyword>
<dbReference type="Gene3D" id="3.50.50.60">
    <property type="entry name" value="FAD/NAD(P)-binding domain"/>
    <property type="match status" value="2"/>
</dbReference>
<evidence type="ECO:0000256" key="5">
    <source>
        <dbReference type="ARBA" id="ARBA00022630"/>
    </source>
</evidence>
<feature type="disulfide bond" description="Redox-active" evidence="14">
    <location>
        <begin position="38"/>
        <end position="43"/>
    </location>
</feature>
<dbReference type="InterPro" id="IPR023753">
    <property type="entry name" value="FAD/NAD-binding_dom"/>
</dbReference>
<keyword evidence="5 15" id="KW-0285">Flavoprotein</keyword>
<dbReference type="PANTHER" id="PTHR22912:SF217">
    <property type="entry name" value="DIHYDROLIPOYL DEHYDROGENASE"/>
    <property type="match status" value="1"/>
</dbReference>
<dbReference type="GO" id="GO:0050660">
    <property type="term" value="F:flavin adenine dinucleotide binding"/>
    <property type="evidence" value="ECO:0007669"/>
    <property type="project" value="InterPro"/>
</dbReference>
<accession>A0A7C4UC32</accession>
<dbReference type="EMBL" id="DTHG01000037">
    <property type="protein sequence ID" value="HGW91554.1"/>
    <property type="molecule type" value="Genomic_DNA"/>
</dbReference>
<reference evidence="18" key="1">
    <citation type="journal article" date="2020" name="mSystems">
        <title>Genome- and Community-Level Interaction Insights into Carbon Utilization and Element Cycling Functions of Hydrothermarchaeota in Hydrothermal Sediment.</title>
        <authorList>
            <person name="Zhou Z."/>
            <person name="Liu Y."/>
            <person name="Xu W."/>
            <person name="Pan J."/>
            <person name="Luo Z.H."/>
            <person name="Li M."/>
        </authorList>
    </citation>
    <scope>NUCLEOTIDE SEQUENCE [LARGE SCALE GENOMIC DNA]</scope>
    <source>
        <strain evidence="18">SpSt-780</strain>
    </source>
</reference>
<dbReference type="InterPro" id="IPR012999">
    <property type="entry name" value="Pyr_OxRdtase_I_AS"/>
</dbReference>
<evidence type="ECO:0000259" key="16">
    <source>
        <dbReference type="Pfam" id="PF02852"/>
    </source>
</evidence>
<feature type="active site" description="Proton acceptor" evidence="12">
    <location>
        <position position="425"/>
    </location>
</feature>
<feature type="binding site" evidence="13">
    <location>
        <position position="294"/>
    </location>
    <ligand>
        <name>FAD</name>
        <dbReference type="ChEBI" id="CHEBI:57692"/>
    </ligand>
</feature>
<feature type="domain" description="Pyridine nucleotide-disulphide oxidoreductase dimerisation" evidence="16">
    <location>
        <begin position="328"/>
        <end position="434"/>
    </location>
</feature>
<dbReference type="Pfam" id="PF02852">
    <property type="entry name" value="Pyr_redox_dim"/>
    <property type="match status" value="1"/>
</dbReference>
<dbReference type="InterPro" id="IPR006258">
    <property type="entry name" value="Lipoamide_DH"/>
</dbReference>
<evidence type="ECO:0000256" key="14">
    <source>
        <dbReference type="PIRSR" id="PIRSR000350-4"/>
    </source>
</evidence>
<organism evidence="18">
    <name type="scientific">candidate division WOR-3 bacterium</name>
    <dbReference type="NCBI Taxonomy" id="2052148"/>
    <lineage>
        <taxon>Bacteria</taxon>
        <taxon>Bacteria division WOR-3</taxon>
    </lineage>
</organism>
<protein>
    <recommendedName>
        <fullName evidence="3 15">Dihydrolipoyl dehydrogenase</fullName>
        <ecNumber evidence="3 15">1.8.1.4</ecNumber>
    </recommendedName>
</protein>
<evidence type="ECO:0000256" key="4">
    <source>
        <dbReference type="ARBA" id="ARBA00022490"/>
    </source>
</evidence>
<evidence type="ECO:0000256" key="1">
    <source>
        <dbReference type="ARBA" id="ARBA00004496"/>
    </source>
</evidence>
<comment type="miscellaneous">
    <text evidence="15">The active site is a redox-active disulfide bond.</text>
</comment>
<proteinExistence type="inferred from homology"/>
<gene>
    <name evidence="18" type="primary">lpdA</name>
    <name evidence="18" type="ORF">ENV67_03315</name>
</gene>
<keyword evidence="13" id="KW-0547">Nucleotide-binding</keyword>
<comment type="similarity">
    <text evidence="2 15">Belongs to the class-I pyridine nucleotide-disulfide oxidoreductase family.</text>
</comment>
<dbReference type="GO" id="GO:0004148">
    <property type="term" value="F:dihydrolipoyl dehydrogenase (NADH) activity"/>
    <property type="evidence" value="ECO:0007669"/>
    <property type="project" value="UniProtKB-EC"/>
</dbReference>
<evidence type="ECO:0000256" key="8">
    <source>
        <dbReference type="ARBA" id="ARBA00023027"/>
    </source>
</evidence>
<sequence length="448" mass="49872">MKLGIVGGGPAGYLGALKAAILGIDVTLFEKDKIGGVCVNEGCIPVKSLIKIVSNIENIKRLKEKGVNFEGFKFDFKEILKTPYLSTKRLQSGIMLLLRKRNVKIVNSMAKIISDNKIISNNEEYTFDKILIATGSMPKKPPFKVDNFWTSREALFSQELPQRICIVGGGVIGLEFAYIYRTLGSEVEVFEIMEEVLPNEDREFSAILRKELEKMGIRFHLKTKVFEINEKNGKKEIVFEEGGLKNLEFDKVMISVGRELSKDGIPDFIQIERGFIKVDDALRTNIKNIFAAGDCIGGNMLAHTAYYESEIAIENIIGEKKSFDESVVPRVVYTKPEFASCGETEEGLKLKGISYKKEIFKFGGNGRAVAEDKTAGGIKILFDEKGYILGASMVGENVSELITIISVFMKNRIKPADSIDLIFPHPTYSEGIKEVLLKSIGIPLHSID</sequence>
<dbReference type="FunFam" id="3.30.390.30:FF:000001">
    <property type="entry name" value="Dihydrolipoyl dehydrogenase"/>
    <property type="match status" value="1"/>
</dbReference>
<keyword evidence="9" id="KW-1015">Disulfide bond</keyword>
<dbReference type="EC" id="1.8.1.4" evidence="3 15"/>
<evidence type="ECO:0000256" key="6">
    <source>
        <dbReference type="ARBA" id="ARBA00022827"/>
    </source>
</evidence>
<dbReference type="PRINTS" id="PR00411">
    <property type="entry name" value="PNDRDTASEI"/>
</dbReference>
<name>A0A7C4UC32_UNCW3</name>